<keyword evidence="3" id="KW-0539">Nucleus</keyword>
<protein>
    <recommendedName>
        <fullName evidence="7">Fms interacting protein</fullName>
    </recommendedName>
</protein>
<name>A0A3N4KUF9_9PEZI</name>
<gene>
    <name evidence="5" type="ORF">P167DRAFT_506192</name>
</gene>
<evidence type="ECO:0000313" key="6">
    <source>
        <dbReference type="Proteomes" id="UP000277580"/>
    </source>
</evidence>
<feature type="coiled-coil region" evidence="4">
    <location>
        <begin position="152"/>
        <end position="200"/>
    </location>
</feature>
<dbReference type="GO" id="GO:0006406">
    <property type="term" value="P:mRNA export from nucleus"/>
    <property type="evidence" value="ECO:0007669"/>
    <property type="project" value="TreeGrafter"/>
</dbReference>
<dbReference type="EMBL" id="ML119126">
    <property type="protein sequence ID" value="RPB12912.1"/>
    <property type="molecule type" value="Genomic_DNA"/>
</dbReference>
<accession>A0A3N4KUF9</accession>
<dbReference type="Proteomes" id="UP000277580">
    <property type="component" value="Unassembled WGS sequence"/>
</dbReference>
<evidence type="ECO:0000313" key="5">
    <source>
        <dbReference type="EMBL" id="RPB12912.1"/>
    </source>
</evidence>
<evidence type="ECO:0008006" key="7">
    <source>
        <dbReference type="Google" id="ProtNLM"/>
    </source>
</evidence>
<reference evidence="5 6" key="1">
    <citation type="journal article" date="2018" name="Nat. Ecol. Evol.">
        <title>Pezizomycetes genomes reveal the molecular basis of ectomycorrhizal truffle lifestyle.</title>
        <authorList>
            <person name="Murat C."/>
            <person name="Payen T."/>
            <person name="Noel B."/>
            <person name="Kuo A."/>
            <person name="Morin E."/>
            <person name="Chen J."/>
            <person name="Kohler A."/>
            <person name="Krizsan K."/>
            <person name="Balestrini R."/>
            <person name="Da Silva C."/>
            <person name="Montanini B."/>
            <person name="Hainaut M."/>
            <person name="Levati E."/>
            <person name="Barry K.W."/>
            <person name="Belfiori B."/>
            <person name="Cichocki N."/>
            <person name="Clum A."/>
            <person name="Dockter R.B."/>
            <person name="Fauchery L."/>
            <person name="Guy J."/>
            <person name="Iotti M."/>
            <person name="Le Tacon F."/>
            <person name="Lindquist E.A."/>
            <person name="Lipzen A."/>
            <person name="Malagnac F."/>
            <person name="Mello A."/>
            <person name="Molinier V."/>
            <person name="Miyauchi S."/>
            <person name="Poulain J."/>
            <person name="Riccioni C."/>
            <person name="Rubini A."/>
            <person name="Sitrit Y."/>
            <person name="Splivallo R."/>
            <person name="Traeger S."/>
            <person name="Wang M."/>
            <person name="Zifcakova L."/>
            <person name="Wipf D."/>
            <person name="Zambonelli A."/>
            <person name="Paolocci F."/>
            <person name="Nowrousian M."/>
            <person name="Ottonello S."/>
            <person name="Baldrian P."/>
            <person name="Spatafora J.W."/>
            <person name="Henrissat B."/>
            <person name="Nagy L.G."/>
            <person name="Aury J.M."/>
            <person name="Wincker P."/>
            <person name="Grigoriev I.V."/>
            <person name="Bonfante P."/>
            <person name="Martin F.M."/>
        </authorList>
    </citation>
    <scope>NUCLEOTIDE SEQUENCE [LARGE SCALE GENOMIC DNA]</scope>
    <source>
        <strain evidence="5 6">CCBAS932</strain>
    </source>
</reference>
<keyword evidence="6" id="KW-1185">Reference proteome</keyword>
<comment type="similarity">
    <text evidence="2">Belongs to the THOC5 family.</text>
</comment>
<dbReference type="PANTHER" id="PTHR13375">
    <property type="entry name" value="FMS INTERACTING PROTEIN"/>
    <property type="match status" value="1"/>
</dbReference>
<dbReference type="OrthoDB" id="20582at2759"/>
<dbReference type="AlphaFoldDB" id="A0A3N4KUF9"/>
<evidence type="ECO:0000256" key="1">
    <source>
        <dbReference type="ARBA" id="ARBA00004123"/>
    </source>
</evidence>
<dbReference type="InParanoid" id="A0A3N4KUF9"/>
<proteinExistence type="inferred from homology"/>
<dbReference type="InterPro" id="IPR019163">
    <property type="entry name" value="THO_Thoc5"/>
</dbReference>
<dbReference type="PANTHER" id="PTHR13375:SF3">
    <property type="entry name" value="THO COMPLEX SUBUNIT 5 HOMOLOG"/>
    <property type="match status" value="1"/>
</dbReference>
<evidence type="ECO:0000256" key="3">
    <source>
        <dbReference type="ARBA" id="ARBA00023242"/>
    </source>
</evidence>
<keyword evidence="4" id="KW-0175">Coiled coil</keyword>
<dbReference type="GO" id="GO:0000445">
    <property type="term" value="C:THO complex part of transcription export complex"/>
    <property type="evidence" value="ECO:0007669"/>
    <property type="project" value="TreeGrafter"/>
</dbReference>
<dbReference type="Pfam" id="PF09766">
    <property type="entry name" value="FmiP_Thoc5"/>
    <property type="match status" value="1"/>
</dbReference>
<dbReference type="STRING" id="1392247.A0A3N4KUF9"/>
<comment type="subcellular location">
    <subcellularLocation>
        <location evidence="1">Nucleus</location>
    </subcellularLocation>
</comment>
<dbReference type="GO" id="GO:0003729">
    <property type="term" value="F:mRNA binding"/>
    <property type="evidence" value="ECO:0007669"/>
    <property type="project" value="TreeGrafter"/>
</dbReference>
<evidence type="ECO:0000256" key="4">
    <source>
        <dbReference type="SAM" id="Coils"/>
    </source>
</evidence>
<sequence>MAIQESVVTDPSLRECLAVVERTRLLCHELLMAMESSGGVAEPSEDDRISRSRKHKLLNALMTQLKSLHRAAIMSAREAKETTSEVRREVDRLHLQLQNLYYEQRHLRGEINACRDFPHKYTLLPLISKEEFLALHPEYAEDDSHNLMIARLNNEKAVREDLEKQRKELVAKKQALIAENKRRKEDLASLDEQLKKFSKDPSYLYPKDNALANQFVKLRYVALIPVPRVLTTY</sequence>
<evidence type="ECO:0000256" key="2">
    <source>
        <dbReference type="ARBA" id="ARBA00008044"/>
    </source>
</evidence>
<organism evidence="5 6">
    <name type="scientific">Morchella conica CCBAS932</name>
    <dbReference type="NCBI Taxonomy" id="1392247"/>
    <lineage>
        <taxon>Eukaryota</taxon>
        <taxon>Fungi</taxon>
        <taxon>Dikarya</taxon>
        <taxon>Ascomycota</taxon>
        <taxon>Pezizomycotina</taxon>
        <taxon>Pezizomycetes</taxon>
        <taxon>Pezizales</taxon>
        <taxon>Morchellaceae</taxon>
        <taxon>Morchella</taxon>
    </lineage>
</organism>